<gene>
    <name evidence="1" type="ORF">JCM21142_83159</name>
</gene>
<dbReference type="EMBL" id="BAMD01000045">
    <property type="protein sequence ID" value="GAF04452.1"/>
    <property type="molecule type" value="Genomic_DNA"/>
</dbReference>
<dbReference type="Proteomes" id="UP000019402">
    <property type="component" value="Unassembled WGS sequence"/>
</dbReference>
<accession>W7Y862</accession>
<sequence>MGGMFLYMEVLDYSKNAWNQYNSKPNALRQFYNNMNSSFDDWRRSMNGGF</sequence>
<dbReference type="AlphaFoldDB" id="W7Y862"/>
<name>W7Y862_9BACT</name>
<proteinExistence type="predicted"/>
<evidence type="ECO:0000313" key="2">
    <source>
        <dbReference type="Proteomes" id="UP000019402"/>
    </source>
</evidence>
<organism evidence="1 2">
    <name type="scientific">Saccharicrinis fermentans DSM 9555 = JCM 21142</name>
    <dbReference type="NCBI Taxonomy" id="869213"/>
    <lineage>
        <taxon>Bacteria</taxon>
        <taxon>Pseudomonadati</taxon>
        <taxon>Bacteroidota</taxon>
        <taxon>Bacteroidia</taxon>
        <taxon>Marinilabiliales</taxon>
        <taxon>Marinilabiliaceae</taxon>
        <taxon>Saccharicrinis</taxon>
    </lineage>
</organism>
<keyword evidence="2" id="KW-1185">Reference proteome</keyword>
<protein>
    <submittedName>
        <fullName evidence="1">Uncharacterized protein</fullName>
    </submittedName>
</protein>
<reference evidence="1 2" key="1">
    <citation type="journal article" date="2014" name="Genome Announc.">
        <title>Draft Genome Sequence of Cytophaga fermentans JCM 21142T, a Facultative Anaerobe Isolated from Marine Mud.</title>
        <authorList>
            <person name="Starns D."/>
            <person name="Oshima K."/>
            <person name="Suda W."/>
            <person name="Iino T."/>
            <person name="Yuki M."/>
            <person name="Inoue J."/>
            <person name="Kitamura K."/>
            <person name="Iida T."/>
            <person name="Darby A."/>
            <person name="Hattori M."/>
            <person name="Ohkuma M."/>
        </authorList>
    </citation>
    <scope>NUCLEOTIDE SEQUENCE [LARGE SCALE GENOMIC DNA]</scope>
    <source>
        <strain evidence="1 2">JCM 21142</strain>
    </source>
</reference>
<comment type="caution">
    <text evidence="1">The sequence shown here is derived from an EMBL/GenBank/DDBJ whole genome shotgun (WGS) entry which is preliminary data.</text>
</comment>
<evidence type="ECO:0000313" key="1">
    <source>
        <dbReference type="EMBL" id="GAF04452.1"/>
    </source>
</evidence>